<evidence type="ECO:0000313" key="2">
    <source>
        <dbReference type="WBParaSite" id="Pan_g13898.t1"/>
    </source>
</evidence>
<name>A0A7E4UXA7_PANRE</name>
<dbReference type="Proteomes" id="UP000492821">
    <property type="component" value="Unassembled WGS sequence"/>
</dbReference>
<keyword evidence="1" id="KW-1185">Reference proteome</keyword>
<proteinExistence type="predicted"/>
<reference evidence="1" key="1">
    <citation type="journal article" date="2013" name="Genetics">
        <title>The draft genome and transcriptome of Panagrellus redivivus are shaped by the harsh demands of a free-living lifestyle.</title>
        <authorList>
            <person name="Srinivasan J."/>
            <person name="Dillman A.R."/>
            <person name="Macchietto M.G."/>
            <person name="Heikkinen L."/>
            <person name="Lakso M."/>
            <person name="Fracchia K.M."/>
            <person name="Antoshechkin I."/>
            <person name="Mortazavi A."/>
            <person name="Wong G."/>
            <person name="Sternberg P.W."/>
        </authorList>
    </citation>
    <scope>NUCLEOTIDE SEQUENCE [LARGE SCALE GENOMIC DNA]</scope>
    <source>
        <strain evidence="1">MT8872</strain>
    </source>
</reference>
<dbReference type="AlphaFoldDB" id="A0A7E4UXA7"/>
<evidence type="ECO:0000313" key="1">
    <source>
        <dbReference type="Proteomes" id="UP000492821"/>
    </source>
</evidence>
<reference evidence="2" key="2">
    <citation type="submission" date="2020-10" db="UniProtKB">
        <authorList>
            <consortium name="WormBaseParasite"/>
        </authorList>
    </citation>
    <scope>IDENTIFICATION</scope>
</reference>
<organism evidence="1 2">
    <name type="scientific">Panagrellus redivivus</name>
    <name type="common">Microworm</name>
    <dbReference type="NCBI Taxonomy" id="6233"/>
    <lineage>
        <taxon>Eukaryota</taxon>
        <taxon>Metazoa</taxon>
        <taxon>Ecdysozoa</taxon>
        <taxon>Nematoda</taxon>
        <taxon>Chromadorea</taxon>
        <taxon>Rhabditida</taxon>
        <taxon>Tylenchina</taxon>
        <taxon>Panagrolaimomorpha</taxon>
        <taxon>Panagrolaimoidea</taxon>
        <taxon>Panagrolaimidae</taxon>
        <taxon>Panagrellus</taxon>
    </lineage>
</organism>
<dbReference type="WBParaSite" id="Pan_g13898.t1">
    <property type="protein sequence ID" value="Pan_g13898.t1"/>
    <property type="gene ID" value="Pan_g13898"/>
</dbReference>
<sequence length="86" mass="9424">METNVLSAKTSGSHRRNPAPFCVQASLASVHIITSMGQLQSIIKSDKDGFEKMPEPCTPQLIKRKIVEDPRSPSSEVCRTPIESTV</sequence>
<protein>
    <submittedName>
        <fullName evidence="2">Uncharacterized protein</fullName>
    </submittedName>
</protein>
<accession>A0A7E4UXA7</accession>